<dbReference type="GO" id="GO:0030247">
    <property type="term" value="F:polysaccharide binding"/>
    <property type="evidence" value="ECO:0007669"/>
    <property type="project" value="InterPro"/>
</dbReference>
<sequence>MINQNTQFFILKPLYSPITHSCIIIFHLLAQITSCQVDPKFLACAPKTCPNSNQSISFPFYIQGTQEPYCGNPGFEISCAPHGLPILNLSHTQYFIRQIFYQNQSLRVSNAAFSTMQSNTTKGCLVPTQNLTLPTTNVFRVALNHTDVVLFYGCDASSLDERRVGCSAENETSSVLALDKRDKNVSFVAKNCKGGAVDTVVEDGSEGVGEALRKGFLLSWTASNCTVCNNTGGRCGFDSDMFTFRCYCTDRVHSAKCDGDDPGQSLFSCLTFCTFQFIFTVNRVNQWHLFD</sequence>
<proteinExistence type="predicted"/>
<evidence type="ECO:0000259" key="8">
    <source>
        <dbReference type="Pfam" id="PF14380"/>
    </source>
</evidence>
<evidence type="ECO:0000256" key="6">
    <source>
        <dbReference type="ARBA" id="ARBA00048679"/>
    </source>
</evidence>
<evidence type="ECO:0000259" key="7">
    <source>
        <dbReference type="Pfam" id="PF13947"/>
    </source>
</evidence>
<dbReference type="PANTHER" id="PTHR33138:SF27">
    <property type="entry name" value="WALL-ASSOCIATED RECEPTOR KINASE C-TERMINAL DOMAIN-CONTAINING PROTEIN"/>
    <property type="match status" value="1"/>
</dbReference>
<name>A0AAN9MNN1_PHACN</name>
<feature type="domain" description="Wall-associated receptor kinase galacturonan-binding" evidence="7">
    <location>
        <begin position="44"/>
        <end position="109"/>
    </location>
</feature>
<dbReference type="EMBL" id="JAYMYR010000006">
    <property type="protein sequence ID" value="KAK7357751.1"/>
    <property type="molecule type" value="Genomic_DNA"/>
</dbReference>
<evidence type="ECO:0000256" key="1">
    <source>
        <dbReference type="ARBA" id="ARBA00004167"/>
    </source>
</evidence>
<evidence type="ECO:0000313" key="9">
    <source>
        <dbReference type="EMBL" id="KAK7357751.1"/>
    </source>
</evidence>
<dbReference type="GO" id="GO:0004674">
    <property type="term" value="F:protein serine/threonine kinase activity"/>
    <property type="evidence" value="ECO:0007669"/>
    <property type="project" value="UniProtKB-EC"/>
</dbReference>
<comment type="subcellular location">
    <subcellularLocation>
        <location evidence="1">Membrane</location>
        <topology evidence="1">Single-pass membrane protein</topology>
    </subcellularLocation>
</comment>
<accession>A0AAN9MNN1</accession>
<dbReference type="EC" id="2.7.11.1" evidence="2"/>
<organism evidence="9 10">
    <name type="scientific">Phaseolus coccineus</name>
    <name type="common">Scarlet runner bean</name>
    <name type="synonym">Phaseolus multiflorus</name>
    <dbReference type="NCBI Taxonomy" id="3886"/>
    <lineage>
        <taxon>Eukaryota</taxon>
        <taxon>Viridiplantae</taxon>
        <taxon>Streptophyta</taxon>
        <taxon>Embryophyta</taxon>
        <taxon>Tracheophyta</taxon>
        <taxon>Spermatophyta</taxon>
        <taxon>Magnoliopsida</taxon>
        <taxon>eudicotyledons</taxon>
        <taxon>Gunneridae</taxon>
        <taxon>Pentapetalae</taxon>
        <taxon>rosids</taxon>
        <taxon>fabids</taxon>
        <taxon>Fabales</taxon>
        <taxon>Fabaceae</taxon>
        <taxon>Papilionoideae</taxon>
        <taxon>50 kb inversion clade</taxon>
        <taxon>NPAAA clade</taxon>
        <taxon>indigoferoid/millettioid clade</taxon>
        <taxon>Phaseoleae</taxon>
        <taxon>Phaseolus</taxon>
    </lineage>
</organism>
<keyword evidence="10" id="KW-1185">Reference proteome</keyword>
<gene>
    <name evidence="9" type="ORF">VNO80_17047</name>
</gene>
<evidence type="ECO:0000256" key="2">
    <source>
        <dbReference type="ARBA" id="ARBA00012513"/>
    </source>
</evidence>
<evidence type="ECO:0000256" key="3">
    <source>
        <dbReference type="ARBA" id="ARBA00022729"/>
    </source>
</evidence>
<reference evidence="9 10" key="1">
    <citation type="submission" date="2024-01" db="EMBL/GenBank/DDBJ databases">
        <title>The genomes of 5 underutilized Papilionoideae crops provide insights into root nodulation and disease resistanc.</title>
        <authorList>
            <person name="Jiang F."/>
        </authorList>
    </citation>
    <scope>NUCLEOTIDE SEQUENCE [LARGE SCALE GENOMIC DNA]</scope>
    <source>
        <strain evidence="9">JINMINGXINNONG_FW02</strain>
        <tissue evidence="9">Leaves</tissue>
    </source>
</reference>
<protein>
    <recommendedName>
        <fullName evidence="2">non-specific serine/threonine protein kinase</fullName>
        <ecNumber evidence="2">2.7.11.1</ecNumber>
    </recommendedName>
</protein>
<dbReference type="Pfam" id="PF14380">
    <property type="entry name" value="WAK_assoc"/>
    <property type="match status" value="1"/>
</dbReference>
<evidence type="ECO:0000256" key="4">
    <source>
        <dbReference type="ARBA" id="ARBA00023180"/>
    </source>
</evidence>
<comment type="caution">
    <text evidence="9">The sequence shown here is derived from an EMBL/GenBank/DDBJ whole genome shotgun (WGS) entry which is preliminary data.</text>
</comment>
<dbReference type="GO" id="GO:0016020">
    <property type="term" value="C:membrane"/>
    <property type="evidence" value="ECO:0007669"/>
    <property type="project" value="UniProtKB-SubCell"/>
</dbReference>
<dbReference type="PANTHER" id="PTHR33138">
    <property type="entry name" value="OS01G0690200 PROTEIN"/>
    <property type="match status" value="1"/>
</dbReference>
<keyword evidence="4" id="KW-0325">Glycoprotein</keyword>
<comment type="catalytic activity">
    <reaction evidence="6">
        <text>L-seryl-[protein] + ATP = O-phospho-L-seryl-[protein] + ADP + H(+)</text>
        <dbReference type="Rhea" id="RHEA:17989"/>
        <dbReference type="Rhea" id="RHEA-COMP:9863"/>
        <dbReference type="Rhea" id="RHEA-COMP:11604"/>
        <dbReference type="ChEBI" id="CHEBI:15378"/>
        <dbReference type="ChEBI" id="CHEBI:29999"/>
        <dbReference type="ChEBI" id="CHEBI:30616"/>
        <dbReference type="ChEBI" id="CHEBI:83421"/>
        <dbReference type="ChEBI" id="CHEBI:456216"/>
        <dbReference type="EC" id="2.7.11.1"/>
    </reaction>
</comment>
<dbReference type="InterPro" id="IPR025287">
    <property type="entry name" value="WAK_GUB"/>
</dbReference>
<dbReference type="AlphaFoldDB" id="A0AAN9MNN1"/>
<comment type="catalytic activity">
    <reaction evidence="5">
        <text>L-threonyl-[protein] + ATP = O-phospho-L-threonyl-[protein] + ADP + H(+)</text>
        <dbReference type="Rhea" id="RHEA:46608"/>
        <dbReference type="Rhea" id="RHEA-COMP:11060"/>
        <dbReference type="Rhea" id="RHEA-COMP:11605"/>
        <dbReference type="ChEBI" id="CHEBI:15378"/>
        <dbReference type="ChEBI" id="CHEBI:30013"/>
        <dbReference type="ChEBI" id="CHEBI:30616"/>
        <dbReference type="ChEBI" id="CHEBI:61977"/>
        <dbReference type="ChEBI" id="CHEBI:456216"/>
        <dbReference type="EC" id="2.7.11.1"/>
    </reaction>
</comment>
<evidence type="ECO:0000256" key="5">
    <source>
        <dbReference type="ARBA" id="ARBA00047899"/>
    </source>
</evidence>
<keyword evidence="3" id="KW-0732">Signal</keyword>
<dbReference type="InterPro" id="IPR032872">
    <property type="entry name" value="WAK_assoc_C"/>
</dbReference>
<dbReference type="Proteomes" id="UP001374584">
    <property type="component" value="Unassembled WGS sequence"/>
</dbReference>
<feature type="domain" description="Wall-associated receptor kinase C-terminal" evidence="8">
    <location>
        <begin position="184"/>
        <end position="251"/>
    </location>
</feature>
<dbReference type="Pfam" id="PF13947">
    <property type="entry name" value="GUB_WAK_bind"/>
    <property type="match status" value="1"/>
</dbReference>
<evidence type="ECO:0000313" key="10">
    <source>
        <dbReference type="Proteomes" id="UP001374584"/>
    </source>
</evidence>